<dbReference type="Proteomes" id="UP001220961">
    <property type="component" value="Chromosome 7"/>
</dbReference>
<dbReference type="AlphaFoldDB" id="A0AAF0EE05"/>
<keyword evidence="1" id="KW-1133">Transmembrane helix</keyword>
<feature type="transmembrane region" description="Helical" evidence="1">
    <location>
        <begin position="12"/>
        <end position="37"/>
    </location>
</feature>
<feature type="transmembrane region" description="Helical" evidence="1">
    <location>
        <begin position="57"/>
        <end position="80"/>
    </location>
</feature>
<keyword evidence="3" id="KW-1185">Reference proteome</keyword>
<evidence type="ECO:0000313" key="3">
    <source>
        <dbReference type="Proteomes" id="UP001220961"/>
    </source>
</evidence>
<accession>A0AAF0EE05</accession>
<gene>
    <name evidence="2" type="ORF">MCAP1_003271</name>
</gene>
<dbReference type="EMBL" id="CP119914">
    <property type="protein sequence ID" value="WFD21016.1"/>
    <property type="molecule type" value="Genomic_DNA"/>
</dbReference>
<feature type="transmembrane region" description="Helical" evidence="1">
    <location>
        <begin position="87"/>
        <end position="111"/>
    </location>
</feature>
<feature type="transmembrane region" description="Helical" evidence="1">
    <location>
        <begin position="123"/>
        <end position="142"/>
    </location>
</feature>
<sequence length="164" mass="17907">MPMSLNAKAPSELIIIGFAWLLQFCGWVTAFVAQTYAEHEDVFKALNQPPLLDFGNLLRVVWMAIWAELLLVFLLPIVVFSKLRLHMLIIVLSTAGLVLASIATSATIYLVDLPFKSVTAVGSGYLVLAFANGLTAVYYAIAYDNRSEVAPRVAACDDTIVNKA</sequence>
<name>A0AAF0EE05_9BASI</name>
<organism evidence="2 3">
    <name type="scientific">Malassezia caprae</name>
    <dbReference type="NCBI Taxonomy" id="1381934"/>
    <lineage>
        <taxon>Eukaryota</taxon>
        <taxon>Fungi</taxon>
        <taxon>Dikarya</taxon>
        <taxon>Basidiomycota</taxon>
        <taxon>Ustilaginomycotina</taxon>
        <taxon>Malasseziomycetes</taxon>
        <taxon>Malasseziales</taxon>
        <taxon>Malasseziaceae</taxon>
        <taxon>Malassezia</taxon>
    </lineage>
</organism>
<protein>
    <submittedName>
        <fullName evidence="2">Uncharacterized protein</fullName>
    </submittedName>
</protein>
<proteinExistence type="predicted"/>
<keyword evidence="1" id="KW-0812">Transmembrane</keyword>
<evidence type="ECO:0000256" key="1">
    <source>
        <dbReference type="SAM" id="Phobius"/>
    </source>
</evidence>
<evidence type="ECO:0000313" key="2">
    <source>
        <dbReference type="EMBL" id="WFD21016.1"/>
    </source>
</evidence>
<reference evidence="2" key="1">
    <citation type="submission" date="2023-03" db="EMBL/GenBank/DDBJ databases">
        <title>Mating type loci evolution in Malassezia.</title>
        <authorList>
            <person name="Coelho M.A."/>
        </authorList>
    </citation>
    <scope>NUCLEOTIDE SEQUENCE</scope>
    <source>
        <strain evidence="2">CBS 10434</strain>
    </source>
</reference>
<keyword evidence="1" id="KW-0472">Membrane</keyword>